<dbReference type="InterPro" id="IPR004812">
    <property type="entry name" value="Efflux_drug-R_Bcr/CmlA"/>
</dbReference>
<evidence type="ECO:0000256" key="5">
    <source>
        <dbReference type="ARBA" id="ARBA00022692"/>
    </source>
</evidence>
<dbReference type="GO" id="GO:0042910">
    <property type="term" value="F:xenobiotic transmembrane transporter activity"/>
    <property type="evidence" value="ECO:0007669"/>
    <property type="project" value="InterPro"/>
</dbReference>
<dbReference type="InterPro" id="IPR011701">
    <property type="entry name" value="MFS"/>
</dbReference>
<feature type="transmembrane region" description="Helical" evidence="8">
    <location>
        <begin position="308"/>
        <end position="335"/>
    </location>
</feature>
<feature type="transmembrane region" description="Helical" evidence="8">
    <location>
        <begin position="372"/>
        <end position="393"/>
    </location>
</feature>
<dbReference type="Proteomes" id="UP000218775">
    <property type="component" value="Unassembled WGS sequence"/>
</dbReference>
<feature type="transmembrane region" description="Helical" evidence="8">
    <location>
        <begin position="209"/>
        <end position="228"/>
    </location>
</feature>
<organism evidence="10 11">
    <name type="scientific">Aerophobetes bacterium</name>
    <dbReference type="NCBI Taxonomy" id="2030807"/>
    <lineage>
        <taxon>Bacteria</taxon>
        <taxon>Candidatus Aerophobota</taxon>
    </lineage>
</organism>
<evidence type="ECO:0000256" key="8">
    <source>
        <dbReference type="SAM" id="Phobius"/>
    </source>
</evidence>
<evidence type="ECO:0000259" key="9">
    <source>
        <dbReference type="PROSITE" id="PS50850"/>
    </source>
</evidence>
<feature type="transmembrane region" description="Helical" evidence="8">
    <location>
        <begin position="275"/>
        <end position="296"/>
    </location>
</feature>
<feature type="domain" description="Major facilitator superfamily (MFS) profile" evidence="9">
    <location>
        <begin position="5"/>
        <end position="398"/>
    </location>
</feature>
<feature type="transmembrane region" description="Helical" evidence="8">
    <location>
        <begin position="99"/>
        <end position="120"/>
    </location>
</feature>
<protein>
    <submittedName>
        <fullName evidence="10">Bcr/CflA family drug resistance efflux transporter</fullName>
    </submittedName>
</protein>
<comment type="subcellular location">
    <subcellularLocation>
        <location evidence="1">Cell membrane</location>
        <topology evidence="1">Multi-pass membrane protein</topology>
    </subcellularLocation>
</comment>
<dbReference type="CDD" id="cd17320">
    <property type="entry name" value="MFS_MdfA_MDR_like"/>
    <property type="match status" value="1"/>
</dbReference>
<feature type="transmembrane region" description="Helical" evidence="8">
    <location>
        <begin position="132"/>
        <end position="157"/>
    </location>
</feature>
<dbReference type="GO" id="GO:0005886">
    <property type="term" value="C:plasma membrane"/>
    <property type="evidence" value="ECO:0007669"/>
    <property type="project" value="UniProtKB-SubCell"/>
</dbReference>
<keyword evidence="7 8" id="KW-0472">Membrane</keyword>
<sequence>MKRALLLSIWLLVLIVGLPQLAETIFTPSLPLIATSFGTSASMAQFTLTIYLFSFALGTLFWGRISDKHGRKPSILLGLIIFALGSAVCYISSNIEILMLGRFIQAFGGSTGSVVGQAICRDSFEGSRLGQVYSFIGGSLGLFPALGPIIGGFIAYSYGWRNVFTLLIGVTFLLILTIVYKLPETHHKESRQHHHFLKIVKHLLSDKKVLGFGLIVAAANGVWLSYFTEGAFYLIDNLHLSPLSYSFSFILIVLAIILGTLVSKKLNKLYSSLQIMRWGITTMTMAALLFSITALIKHYAMFSDTAMIVFSLSIQMVIVTGFCLVTSNALSLALVDYKWCVGSATSLFGFFYYLLISLFTLGMGLLHNGTLLPMPLYFFALCLLMKLSTKLVIKPSTTS</sequence>
<name>A0A2A4X6M6_UNCAE</name>
<proteinExistence type="inferred from homology"/>
<keyword evidence="5 8" id="KW-0812">Transmembrane</keyword>
<dbReference type="Gene3D" id="1.20.1720.10">
    <property type="entry name" value="Multidrug resistance protein D"/>
    <property type="match status" value="1"/>
</dbReference>
<keyword evidence="4" id="KW-1003">Cell membrane</keyword>
<gene>
    <name evidence="10" type="ORF">COB21_02595</name>
</gene>
<dbReference type="Pfam" id="PF07690">
    <property type="entry name" value="MFS_1"/>
    <property type="match status" value="1"/>
</dbReference>
<evidence type="ECO:0000256" key="4">
    <source>
        <dbReference type="ARBA" id="ARBA00022475"/>
    </source>
</evidence>
<evidence type="ECO:0000256" key="7">
    <source>
        <dbReference type="ARBA" id="ARBA00023136"/>
    </source>
</evidence>
<dbReference type="PANTHER" id="PTHR23502">
    <property type="entry name" value="MAJOR FACILITATOR SUPERFAMILY"/>
    <property type="match status" value="1"/>
</dbReference>
<evidence type="ECO:0000256" key="3">
    <source>
        <dbReference type="ARBA" id="ARBA00022448"/>
    </source>
</evidence>
<accession>A0A2A4X6M6</accession>
<evidence type="ECO:0000256" key="2">
    <source>
        <dbReference type="ARBA" id="ARBA00006236"/>
    </source>
</evidence>
<evidence type="ECO:0000256" key="6">
    <source>
        <dbReference type="ARBA" id="ARBA00022989"/>
    </source>
</evidence>
<feature type="transmembrane region" description="Helical" evidence="8">
    <location>
        <begin position="347"/>
        <end position="366"/>
    </location>
</feature>
<feature type="transmembrane region" description="Helical" evidence="8">
    <location>
        <begin position="43"/>
        <end position="63"/>
    </location>
</feature>
<dbReference type="PRINTS" id="PR01036">
    <property type="entry name" value="TCRTETB"/>
</dbReference>
<reference evidence="11" key="1">
    <citation type="submission" date="2017-08" db="EMBL/GenBank/DDBJ databases">
        <title>A dynamic microbial community with high functional redundancy inhabits the cold, oxic subseafloor aquifer.</title>
        <authorList>
            <person name="Tully B.J."/>
            <person name="Wheat C.G."/>
            <person name="Glazer B.T."/>
            <person name="Huber J.A."/>
        </authorList>
    </citation>
    <scope>NUCLEOTIDE SEQUENCE [LARGE SCALE GENOMIC DNA]</scope>
</reference>
<evidence type="ECO:0000313" key="11">
    <source>
        <dbReference type="Proteomes" id="UP000218775"/>
    </source>
</evidence>
<evidence type="ECO:0000256" key="1">
    <source>
        <dbReference type="ARBA" id="ARBA00004651"/>
    </source>
</evidence>
<dbReference type="GO" id="GO:1990961">
    <property type="term" value="P:xenobiotic detoxification by transmembrane export across the plasma membrane"/>
    <property type="evidence" value="ECO:0007669"/>
    <property type="project" value="InterPro"/>
</dbReference>
<dbReference type="EMBL" id="NVUK01000013">
    <property type="protein sequence ID" value="PCI77779.1"/>
    <property type="molecule type" value="Genomic_DNA"/>
</dbReference>
<feature type="transmembrane region" description="Helical" evidence="8">
    <location>
        <begin position="243"/>
        <end position="263"/>
    </location>
</feature>
<dbReference type="SUPFAM" id="SSF103473">
    <property type="entry name" value="MFS general substrate transporter"/>
    <property type="match status" value="1"/>
</dbReference>
<dbReference type="NCBIfam" id="TIGR00710">
    <property type="entry name" value="efflux_Bcr_CflA"/>
    <property type="match status" value="1"/>
</dbReference>
<evidence type="ECO:0000313" key="10">
    <source>
        <dbReference type="EMBL" id="PCI77779.1"/>
    </source>
</evidence>
<feature type="transmembrane region" description="Helical" evidence="8">
    <location>
        <begin position="163"/>
        <end position="182"/>
    </location>
</feature>
<keyword evidence="6 8" id="KW-1133">Transmembrane helix</keyword>
<dbReference type="InterPro" id="IPR036259">
    <property type="entry name" value="MFS_trans_sf"/>
</dbReference>
<keyword evidence="3" id="KW-0813">Transport</keyword>
<feature type="transmembrane region" description="Helical" evidence="8">
    <location>
        <begin position="75"/>
        <end position="93"/>
    </location>
</feature>
<dbReference type="PROSITE" id="PS50850">
    <property type="entry name" value="MFS"/>
    <property type="match status" value="1"/>
</dbReference>
<comment type="similarity">
    <text evidence="2">Belongs to the major facilitator superfamily. Bcr/CmlA family.</text>
</comment>
<comment type="caution">
    <text evidence="10">The sequence shown here is derived from an EMBL/GenBank/DDBJ whole genome shotgun (WGS) entry which is preliminary data.</text>
</comment>
<dbReference type="PANTHER" id="PTHR23502:SF137">
    <property type="entry name" value="MAJOR FACILITATOR SUPERFAMILY (MFS) TRANSPORTER-RELATED"/>
    <property type="match status" value="1"/>
</dbReference>
<dbReference type="AlphaFoldDB" id="A0A2A4X6M6"/>
<dbReference type="InterPro" id="IPR020846">
    <property type="entry name" value="MFS_dom"/>
</dbReference>